<reference evidence="1 2" key="2">
    <citation type="journal article" date="2022" name="Mol. Ecol. Resour.">
        <title>The genomes of chicory, endive, great burdock and yacon provide insights into Asteraceae paleo-polyploidization history and plant inulin production.</title>
        <authorList>
            <person name="Fan W."/>
            <person name="Wang S."/>
            <person name="Wang H."/>
            <person name="Wang A."/>
            <person name="Jiang F."/>
            <person name="Liu H."/>
            <person name="Zhao H."/>
            <person name="Xu D."/>
            <person name="Zhang Y."/>
        </authorList>
    </citation>
    <scope>NUCLEOTIDE SEQUENCE [LARGE SCALE GENOMIC DNA]</scope>
    <source>
        <strain evidence="2">cv. Niubang</strain>
    </source>
</reference>
<proteinExistence type="predicted"/>
<protein>
    <submittedName>
        <fullName evidence="1">Uncharacterized protein</fullName>
    </submittedName>
</protein>
<evidence type="ECO:0000313" key="2">
    <source>
        <dbReference type="Proteomes" id="UP001055879"/>
    </source>
</evidence>
<reference evidence="2" key="1">
    <citation type="journal article" date="2022" name="Mol. Ecol. Resour.">
        <title>The genomes of chicory, endive, great burdock and yacon provide insights into Asteraceae palaeo-polyploidization history and plant inulin production.</title>
        <authorList>
            <person name="Fan W."/>
            <person name="Wang S."/>
            <person name="Wang H."/>
            <person name="Wang A."/>
            <person name="Jiang F."/>
            <person name="Liu H."/>
            <person name="Zhao H."/>
            <person name="Xu D."/>
            <person name="Zhang Y."/>
        </authorList>
    </citation>
    <scope>NUCLEOTIDE SEQUENCE [LARGE SCALE GENOMIC DNA]</scope>
    <source>
        <strain evidence="2">cv. Niubang</strain>
    </source>
</reference>
<evidence type="ECO:0000313" key="1">
    <source>
        <dbReference type="EMBL" id="KAI3681533.1"/>
    </source>
</evidence>
<accession>A0ACB8YD43</accession>
<gene>
    <name evidence="1" type="ORF">L6452_36332</name>
</gene>
<comment type="caution">
    <text evidence="1">The sequence shown here is derived from an EMBL/GenBank/DDBJ whole genome shotgun (WGS) entry which is preliminary data.</text>
</comment>
<dbReference type="Proteomes" id="UP001055879">
    <property type="component" value="Linkage Group LG13"/>
</dbReference>
<name>A0ACB8YD43_ARCLA</name>
<keyword evidence="2" id="KW-1185">Reference proteome</keyword>
<dbReference type="EMBL" id="CM042059">
    <property type="protein sequence ID" value="KAI3681533.1"/>
    <property type="molecule type" value="Genomic_DNA"/>
</dbReference>
<sequence>MSGAIGDEMGLNDETRVAQDGGEKLHGVARSPCMDTGNPSNTTVSMIVGGSIPIVIEEDSSGDYVAQNPNSTNVSLNLSVNEFFVMQEKSGTGPVAGDPVDGGDGKLKAKPSVFERLTGGVKDQGVIPVSVPIQSDKTIHDNEDLPKNVEEMVKPVEQPKDVTVTETEVHVSQSKVDEVMETGKQGDIPKVGDEMGTHLQQSKVASSSGVVNTQQNFEKPAVVPPVGLTDRTSKGEILTSVHKAFTTARRGTFTSAPFPVLEKVNAEGDFVHGLHDESFYVASDEITESHVPDVLGTTPQTSS</sequence>
<organism evidence="1 2">
    <name type="scientific">Arctium lappa</name>
    <name type="common">Greater burdock</name>
    <name type="synonym">Lappa major</name>
    <dbReference type="NCBI Taxonomy" id="4217"/>
    <lineage>
        <taxon>Eukaryota</taxon>
        <taxon>Viridiplantae</taxon>
        <taxon>Streptophyta</taxon>
        <taxon>Embryophyta</taxon>
        <taxon>Tracheophyta</taxon>
        <taxon>Spermatophyta</taxon>
        <taxon>Magnoliopsida</taxon>
        <taxon>eudicotyledons</taxon>
        <taxon>Gunneridae</taxon>
        <taxon>Pentapetalae</taxon>
        <taxon>asterids</taxon>
        <taxon>campanulids</taxon>
        <taxon>Asterales</taxon>
        <taxon>Asteraceae</taxon>
        <taxon>Carduoideae</taxon>
        <taxon>Cardueae</taxon>
        <taxon>Arctiinae</taxon>
        <taxon>Arctium</taxon>
    </lineage>
</organism>